<dbReference type="RefSeq" id="YP_009163155.1">
    <property type="nucleotide sequence ID" value="NC_027736.1"/>
</dbReference>
<dbReference type="EMBL" id="KT030670">
    <property type="protein sequence ID" value="AKT94893.1"/>
    <property type="molecule type" value="Genomic_DNA"/>
</dbReference>
<accession>A0A0K1HRR8</accession>
<dbReference type="GeneID" id="25397165"/>
<reference evidence="3" key="1">
    <citation type="journal article" date="2015" name="Genome Med.">
        <title>Clinical metagenomic identification of Balamuthia mandrillaris encephalitis and assembly of the draft genome: the continuing case for reference genome sequencing.</title>
        <authorList>
            <person name="Greninger A.L."/>
            <person name="Messacar K."/>
            <person name="Dunnebacke T."/>
            <person name="Naccache S.N."/>
            <person name="Federman S."/>
            <person name="Bouquet J."/>
            <person name="Mirsky D."/>
            <person name="Nomura Y."/>
            <person name="Yagi S."/>
            <person name="Glaser C."/>
            <person name="Vollmer M."/>
            <person name="Press C.A."/>
            <person name="Klenschmidt-DeMasters B.K."/>
            <person name="Dominguez S.R."/>
            <person name="Chiu C.Y."/>
        </authorList>
    </citation>
    <scope>NUCLEOTIDE SEQUENCE</scope>
    <source>
        <strain evidence="3">V451</strain>
    </source>
</reference>
<feature type="transmembrane region" description="Helical" evidence="2">
    <location>
        <begin position="177"/>
        <end position="200"/>
    </location>
</feature>
<feature type="transmembrane region" description="Helical" evidence="2">
    <location>
        <begin position="20"/>
        <end position="36"/>
    </location>
</feature>
<proteinExistence type="predicted"/>
<sequence length="372" mass="44031">MRFSDRPVFLTWCRCRSRVFYWYQMLVNYLVTVYFICQLHPTTVYCWNPEDTIETVGTWCFWTFMIVGIGYWAYEHYSGKFDEDKDKKKKDKKKDDGGNSGGGGISISTEGKNVVSSAVKNLKGSGSDSFSVRGFVNNPRFQLLIKVLFDMRLVVFLGCFLWQLWPQPAYCSEGNGGTIGWCIYWTVFVIGLSWGCRYLLREHQREIEEEEKRRAAFEQAQDYKVSADVTDEELALFCQSKRFVFPENPVIYEPNIIEPLPYIVIYVNKALDIVIAFVGSCWDNPSTCLFFTWNFLLWSFFLIDYVMPYFLLAYIKYLIYKYDWLPGFYPWLNNWYANIWWWQEFLAGKCVLGSLYFFCAHLLFLYCYYFPG</sequence>
<evidence type="ECO:0000256" key="2">
    <source>
        <dbReference type="SAM" id="Phobius"/>
    </source>
</evidence>
<feature type="transmembrane region" description="Helical" evidence="2">
    <location>
        <begin position="339"/>
        <end position="369"/>
    </location>
</feature>
<evidence type="ECO:0000256" key="1">
    <source>
        <dbReference type="SAM" id="MobiDB-lite"/>
    </source>
</evidence>
<evidence type="ECO:0000313" key="3">
    <source>
        <dbReference type="EMBL" id="AKT94893.1"/>
    </source>
</evidence>
<name>A0A0K1HRR8_9EUKA</name>
<feature type="transmembrane region" description="Helical" evidence="2">
    <location>
        <begin position="143"/>
        <end position="165"/>
    </location>
</feature>
<feature type="region of interest" description="Disordered" evidence="1">
    <location>
        <begin position="83"/>
        <end position="109"/>
    </location>
</feature>
<keyword evidence="2" id="KW-1133">Transmembrane helix</keyword>
<keyword evidence="2" id="KW-0472">Membrane</keyword>
<keyword evidence="2" id="KW-0812">Transmembrane</keyword>
<geneLocation type="mitochondrion" evidence="3"/>
<protein>
    <submittedName>
        <fullName evidence="3">Uncharacterized protein</fullName>
    </submittedName>
</protein>
<feature type="transmembrane region" description="Helical" evidence="2">
    <location>
        <begin position="56"/>
        <end position="74"/>
    </location>
</feature>
<organism evidence="3">
    <name type="scientific">Balamuthia mandrillaris</name>
    <dbReference type="NCBI Taxonomy" id="66527"/>
    <lineage>
        <taxon>Eukaryota</taxon>
        <taxon>Amoebozoa</taxon>
        <taxon>Discosea</taxon>
        <taxon>Longamoebia</taxon>
        <taxon>Centramoebida</taxon>
        <taxon>Balamuthiidae</taxon>
        <taxon>Balamuthia</taxon>
    </lineage>
</organism>
<keyword evidence="3" id="KW-0496">Mitochondrion</keyword>
<dbReference type="AlphaFoldDB" id="A0A0K1HRR8"/>
<feature type="transmembrane region" description="Helical" evidence="2">
    <location>
        <begin position="295"/>
        <end position="319"/>
    </location>
</feature>